<protein>
    <submittedName>
        <fullName evidence="2">Uncharacterized protein</fullName>
    </submittedName>
</protein>
<dbReference type="EMBL" id="BDGG01000010">
    <property type="protein sequence ID" value="GAV04023.1"/>
    <property type="molecule type" value="Genomic_DNA"/>
</dbReference>
<reference evidence="2 3" key="1">
    <citation type="journal article" date="2016" name="Nat. Commun.">
        <title>Extremotolerant tardigrade genome and improved radiotolerance of human cultured cells by tardigrade-unique protein.</title>
        <authorList>
            <person name="Hashimoto T."/>
            <person name="Horikawa D.D."/>
            <person name="Saito Y."/>
            <person name="Kuwahara H."/>
            <person name="Kozuka-Hata H."/>
            <person name="Shin-I T."/>
            <person name="Minakuchi Y."/>
            <person name="Ohishi K."/>
            <person name="Motoyama A."/>
            <person name="Aizu T."/>
            <person name="Enomoto A."/>
            <person name="Kondo K."/>
            <person name="Tanaka S."/>
            <person name="Hara Y."/>
            <person name="Koshikawa S."/>
            <person name="Sagara H."/>
            <person name="Miura T."/>
            <person name="Yokobori S."/>
            <person name="Miyagawa K."/>
            <person name="Suzuki Y."/>
            <person name="Kubo T."/>
            <person name="Oyama M."/>
            <person name="Kohara Y."/>
            <person name="Fujiyama A."/>
            <person name="Arakawa K."/>
            <person name="Katayama T."/>
            <person name="Toyoda A."/>
            <person name="Kunieda T."/>
        </authorList>
    </citation>
    <scope>NUCLEOTIDE SEQUENCE [LARGE SCALE GENOMIC DNA]</scope>
    <source>
        <strain evidence="2 3">YOKOZUNA-1</strain>
    </source>
</reference>
<feature type="region of interest" description="Disordered" evidence="1">
    <location>
        <begin position="1"/>
        <end position="20"/>
    </location>
</feature>
<sequence>MSSPSRLGNRQRSTLDQETREAGLLYMNTDTCRKNTGLFRGVRGGTVTVAVVCGRHSCVCVDDIAATITTIKITNRQRVNFKSILVSYGTKKRINKKDSHNGIFAHGHYEISSTVLSPAADPQPASLPPSLCVTGPIRLRTAVSGQA</sequence>
<feature type="compositionally biased region" description="Polar residues" evidence="1">
    <location>
        <begin position="1"/>
        <end position="12"/>
    </location>
</feature>
<comment type="caution">
    <text evidence="2">The sequence shown here is derived from an EMBL/GenBank/DDBJ whole genome shotgun (WGS) entry which is preliminary data.</text>
</comment>
<dbReference type="Proteomes" id="UP000186922">
    <property type="component" value="Unassembled WGS sequence"/>
</dbReference>
<name>A0A1D1VUW6_RAMVA</name>
<accession>A0A1D1VUW6</accession>
<dbReference type="AlphaFoldDB" id="A0A1D1VUW6"/>
<organism evidence="2 3">
    <name type="scientific">Ramazzottius varieornatus</name>
    <name type="common">Water bear</name>
    <name type="synonym">Tardigrade</name>
    <dbReference type="NCBI Taxonomy" id="947166"/>
    <lineage>
        <taxon>Eukaryota</taxon>
        <taxon>Metazoa</taxon>
        <taxon>Ecdysozoa</taxon>
        <taxon>Tardigrada</taxon>
        <taxon>Eutardigrada</taxon>
        <taxon>Parachela</taxon>
        <taxon>Hypsibioidea</taxon>
        <taxon>Ramazzottiidae</taxon>
        <taxon>Ramazzottius</taxon>
    </lineage>
</organism>
<gene>
    <name evidence="2" type="primary">RvY_14370</name>
    <name evidence="2" type="synonym">RvY_14370.1</name>
    <name evidence="2" type="ORF">RvY_14370-1</name>
</gene>
<keyword evidence="3" id="KW-1185">Reference proteome</keyword>
<evidence type="ECO:0000313" key="3">
    <source>
        <dbReference type="Proteomes" id="UP000186922"/>
    </source>
</evidence>
<evidence type="ECO:0000313" key="2">
    <source>
        <dbReference type="EMBL" id="GAV04023.1"/>
    </source>
</evidence>
<evidence type="ECO:0000256" key="1">
    <source>
        <dbReference type="SAM" id="MobiDB-lite"/>
    </source>
</evidence>
<proteinExistence type="predicted"/>